<dbReference type="Pfam" id="PF00053">
    <property type="entry name" value="EGF_laminin"/>
    <property type="match status" value="4"/>
</dbReference>
<dbReference type="GO" id="GO:0009887">
    <property type="term" value="P:animal organ morphogenesis"/>
    <property type="evidence" value="ECO:0007669"/>
    <property type="project" value="TreeGrafter"/>
</dbReference>
<feature type="domain" description="Laminin EGF-like" evidence="8">
    <location>
        <begin position="97"/>
        <end position="146"/>
    </location>
</feature>
<keyword evidence="2" id="KW-0677">Repeat</keyword>
<sequence length="434" mass="46396">CNCSEDGTVSLDSCNETTGQCECEAGYTGLQCEDCGDGYFSNGTTFCLPCACDSFGAVSSLCDSSGICTCKTGVYGPKCDECKPGYFSFSTTGCRPCQCNNHSSDCHPQSGTCVNCQDNTQGPRCEECKYSFYRRPGAALTEICEPCPCSPVTSTGSCHIDSSGQPVCDQCRPEYQGPNCDKCRDGYYNSDSICVRCECNSNVDPRLSPRVCDPDTGQCLNCANNTAGQHCEKCAEGYSGDGRASNCTKTDHMTPTPTSVPAHPEELSFVSGSPIQICFVNVLSFYLSAVRILPTAVPTTTAAPPTSTMTSSPNTTTLLTTATTQALATTLNNTTTATEVSWTQFNIIILAVIIVVVVVLMGFVGGVYMYREYQNRKLNAPFWTIELKEDNISFSSYHDSIPNADVSGLLEDEASEVAPNGQLSLSAPMGMYKA</sequence>
<dbReference type="InterPro" id="IPR050440">
    <property type="entry name" value="Laminin/Netrin_ECM"/>
</dbReference>
<dbReference type="PROSITE" id="PS50027">
    <property type="entry name" value="EGF_LAM_2"/>
    <property type="match status" value="5"/>
</dbReference>
<dbReference type="InterPro" id="IPR056863">
    <property type="entry name" value="LMN_ATRN_NET-like_EGF"/>
</dbReference>
<dbReference type="CDD" id="cd00055">
    <property type="entry name" value="EGF_Lam"/>
    <property type="match status" value="5"/>
</dbReference>
<feature type="domain" description="Laminin EGF-like" evidence="8">
    <location>
        <begin position="147"/>
        <end position="196"/>
    </location>
</feature>
<feature type="domain" description="Laminin EGF-like" evidence="8">
    <location>
        <begin position="197"/>
        <end position="249"/>
    </location>
</feature>
<evidence type="ECO:0000256" key="5">
    <source>
        <dbReference type="ARBA" id="ARBA00023292"/>
    </source>
</evidence>
<dbReference type="FunFam" id="2.10.25.10:FF:000743">
    <property type="entry name" value="Si:dkey-220k22.1"/>
    <property type="match status" value="1"/>
</dbReference>
<dbReference type="GO" id="GO:0005604">
    <property type="term" value="C:basement membrane"/>
    <property type="evidence" value="ECO:0007669"/>
    <property type="project" value="UniProtKB-ARBA"/>
</dbReference>
<organism evidence="9 10">
    <name type="scientific">Atractosteus spatula</name>
    <name type="common">Alligator gar</name>
    <name type="synonym">Lepisosteus spatula</name>
    <dbReference type="NCBI Taxonomy" id="7917"/>
    <lineage>
        <taxon>Eukaryota</taxon>
        <taxon>Metazoa</taxon>
        <taxon>Chordata</taxon>
        <taxon>Craniata</taxon>
        <taxon>Vertebrata</taxon>
        <taxon>Euteleostomi</taxon>
        <taxon>Actinopterygii</taxon>
        <taxon>Neopterygii</taxon>
        <taxon>Holostei</taxon>
        <taxon>Semionotiformes</taxon>
        <taxon>Lepisosteidae</taxon>
        <taxon>Atractosteus</taxon>
    </lineage>
</organism>
<keyword evidence="7" id="KW-0812">Transmembrane</keyword>
<evidence type="ECO:0000313" key="10">
    <source>
        <dbReference type="Proteomes" id="UP000736164"/>
    </source>
</evidence>
<keyword evidence="1" id="KW-0732">Signal</keyword>
<feature type="non-terminal residue" evidence="9">
    <location>
        <position position="1"/>
    </location>
</feature>
<feature type="disulfide bond" evidence="6">
    <location>
        <begin position="116"/>
        <end position="125"/>
    </location>
</feature>
<comment type="caution">
    <text evidence="9">The sequence shown here is derived from an EMBL/GenBank/DDBJ whole genome shotgun (WGS) entry which is preliminary data.</text>
</comment>
<evidence type="ECO:0000256" key="2">
    <source>
        <dbReference type="ARBA" id="ARBA00022737"/>
    </source>
</evidence>
<feature type="disulfide bond" evidence="6">
    <location>
        <begin position="50"/>
        <end position="62"/>
    </location>
</feature>
<dbReference type="PANTHER" id="PTHR10574:SF406">
    <property type="entry name" value="LAMININ SUBUNIT ALPHA 5"/>
    <property type="match status" value="1"/>
</dbReference>
<dbReference type="InterPro" id="IPR002049">
    <property type="entry name" value="LE_dom"/>
</dbReference>
<keyword evidence="10" id="KW-1185">Reference proteome</keyword>
<dbReference type="SUPFAM" id="SSF57196">
    <property type="entry name" value="EGF/Laminin"/>
    <property type="match status" value="5"/>
</dbReference>
<feature type="disulfide bond" evidence="6">
    <location>
        <begin position="222"/>
        <end position="231"/>
    </location>
</feature>
<evidence type="ECO:0000256" key="1">
    <source>
        <dbReference type="ARBA" id="ARBA00022729"/>
    </source>
</evidence>
<evidence type="ECO:0000256" key="6">
    <source>
        <dbReference type="PROSITE-ProRule" id="PRU00460"/>
    </source>
</evidence>
<feature type="domain" description="Laminin EGF-like" evidence="8">
    <location>
        <begin position="50"/>
        <end position="96"/>
    </location>
</feature>
<feature type="domain" description="Laminin EGF-like" evidence="8">
    <location>
        <begin position="1"/>
        <end position="49"/>
    </location>
</feature>
<comment type="caution">
    <text evidence="6">Lacks conserved residue(s) required for the propagation of feature annotation.</text>
</comment>
<keyword evidence="7" id="KW-0472">Membrane</keyword>
<dbReference type="Pfam" id="PF24973">
    <property type="entry name" value="EGF_LMN_ATRN"/>
    <property type="match status" value="1"/>
</dbReference>
<feature type="disulfide bond" evidence="6">
    <location>
        <begin position="70"/>
        <end position="79"/>
    </location>
</feature>
<dbReference type="FunFam" id="2.10.25.10:FF:000599">
    <property type="entry name" value="multiple epidermal growth factor-like domains protein 9"/>
    <property type="match status" value="1"/>
</dbReference>
<dbReference type="PRINTS" id="PR00011">
    <property type="entry name" value="EGFLAMININ"/>
</dbReference>
<evidence type="ECO:0000259" key="8">
    <source>
        <dbReference type="PROSITE" id="PS50027"/>
    </source>
</evidence>
<evidence type="ECO:0000256" key="3">
    <source>
        <dbReference type="ARBA" id="ARBA00023157"/>
    </source>
</evidence>
<dbReference type="Gene3D" id="2.10.25.10">
    <property type="entry name" value="Laminin"/>
    <property type="match status" value="5"/>
</dbReference>
<keyword evidence="5 6" id="KW-0424">Laminin EGF-like domain</keyword>
<reference evidence="9" key="1">
    <citation type="journal article" date="2021" name="Cell">
        <title>Tracing the genetic footprints of vertebrate landing in non-teleost ray-finned fishes.</title>
        <authorList>
            <person name="Bi X."/>
            <person name="Wang K."/>
            <person name="Yang L."/>
            <person name="Pan H."/>
            <person name="Jiang H."/>
            <person name="Wei Q."/>
            <person name="Fang M."/>
            <person name="Yu H."/>
            <person name="Zhu C."/>
            <person name="Cai Y."/>
            <person name="He Y."/>
            <person name="Gan X."/>
            <person name="Zeng H."/>
            <person name="Yu D."/>
            <person name="Zhu Y."/>
            <person name="Jiang H."/>
            <person name="Qiu Q."/>
            <person name="Yang H."/>
            <person name="Zhang Y.E."/>
            <person name="Wang W."/>
            <person name="Zhu M."/>
            <person name="He S."/>
            <person name="Zhang G."/>
        </authorList>
    </citation>
    <scope>NUCLEOTIDE SEQUENCE</scope>
    <source>
        <strain evidence="9">Allg_001</strain>
    </source>
</reference>
<name>A0A8J7P864_ATRSP</name>
<dbReference type="EMBL" id="JAAWVO010070627">
    <property type="protein sequence ID" value="MBN3324406.1"/>
    <property type="molecule type" value="Genomic_DNA"/>
</dbReference>
<proteinExistence type="predicted"/>
<keyword evidence="4" id="KW-0325">Glycoprotein</keyword>
<dbReference type="PROSITE" id="PS01248">
    <property type="entry name" value="EGF_LAM_1"/>
    <property type="match status" value="2"/>
</dbReference>
<keyword evidence="7" id="KW-1133">Transmembrane helix</keyword>
<dbReference type="PANTHER" id="PTHR10574">
    <property type="entry name" value="NETRIN/LAMININ-RELATED"/>
    <property type="match status" value="1"/>
</dbReference>
<feature type="disulfide bond" evidence="6">
    <location>
        <begin position="23"/>
        <end position="32"/>
    </location>
</feature>
<keyword evidence="3 6" id="KW-1015">Disulfide bond</keyword>
<dbReference type="FunFam" id="2.10.25.10:FF:000105">
    <property type="entry name" value="laminin subunit gamma-1"/>
    <property type="match status" value="1"/>
</dbReference>
<dbReference type="SMART" id="SM00180">
    <property type="entry name" value="EGF_Lam"/>
    <property type="match status" value="5"/>
</dbReference>
<dbReference type="Proteomes" id="UP000736164">
    <property type="component" value="Unassembled WGS sequence"/>
</dbReference>
<evidence type="ECO:0000313" key="9">
    <source>
        <dbReference type="EMBL" id="MBN3324406.1"/>
    </source>
</evidence>
<evidence type="ECO:0000256" key="7">
    <source>
        <dbReference type="SAM" id="Phobius"/>
    </source>
</evidence>
<dbReference type="FunFam" id="2.10.25.10:FF:000188">
    <property type="entry name" value="Laminin subunit gamma 2"/>
    <property type="match status" value="2"/>
</dbReference>
<protein>
    <submittedName>
        <fullName evidence="9">MEGF9 protein</fullName>
    </submittedName>
</protein>
<accession>A0A8J7P864</accession>
<feature type="disulfide bond" evidence="6">
    <location>
        <begin position="171"/>
        <end position="180"/>
    </location>
</feature>
<gene>
    <name evidence="9" type="primary">Megf9</name>
    <name evidence="9" type="ORF">GTO95_0012699</name>
</gene>
<evidence type="ECO:0000256" key="4">
    <source>
        <dbReference type="ARBA" id="ARBA00023180"/>
    </source>
</evidence>
<dbReference type="GO" id="GO:0009888">
    <property type="term" value="P:tissue development"/>
    <property type="evidence" value="ECO:0007669"/>
    <property type="project" value="TreeGrafter"/>
</dbReference>
<dbReference type="AlphaFoldDB" id="A0A8J7P864"/>
<dbReference type="SMART" id="SM00181">
    <property type="entry name" value="EGF"/>
    <property type="match status" value="5"/>
</dbReference>
<dbReference type="InterPro" id="IPR000742">
    <property type="entry name" value="EGF"/>
</dbReference>
<feature type="non-terminal residue" evidence="9">
    <location>
        <position position="434"/>
    </location>
</feature>
<feature type="transmembrane region" description="Helical" evidence="7">
    <location>
        <begin position="347"/>
        <end position="370"/>
    </location>
</feature>